<gene>
    <name evidence="2" type="ORF">K7B10_24240</name>
</gene>
<dbReference type="PROSITE" id="PS51257">
    <property type="entry name" value="PROKAR_LIPOPROTEIN"/>
    <property type="match status" value="1"/>
</dbReference>
<feature type="signal peptide" evidence="1">
    <location>
        <begin position="1"/>
        <end position="27"/>
    </location>
</feature>
<dbReference type="EMBL" id="JAINUL010000001">
    <property type="protein sequence ID" value="MCC0097829.1"/>
    <property type="molecule type" value="Genomic_DNA"/>
</dbReference>
<keyword evidence="1" id="KW-0732">Signal</keyword>
<evidence type="ECO:0000313" key="3">
    <source>
        <dbReference type="Proteomes" id="UP001520654"/>
    </source>
</evidence>
<reference evidence="2 3" key="1">
    <citation type="submission" date="2021-08" db="EMBL/GenBank/DDBJ databases">
        <title>Genomic Architecture of Streptomyces flavotricini NGL1 and Streptomyces erythrochromogenes HMS4 With Differential Plant Beneficial attributes and laccase production capabilities.</title>
        <authorList>
            <person name="Salwan R."/>
            <person name="Kaur R."/>
            <person name="Sharma V."/>
        </authorList>
    </citation>
    <scope>NUCLEOTIDE SEQUENCE [LARGE SCALE GENOMIC DNA]</scope>
    <source>
        <strain evidence="2 3">NGL1</strain>
    </source>
</reference>
<organism evidence="2 3">
    <name type="scientific">Streptomyces flavotricini</name>
    <dbReference type="NCBI Taxonomy" id="66888"/>
    <lineage>
        <taxon>Bacteria</taxon>
        <taxon>Bacillati</taxon>
        <taxon>Actinomycetota</taxon>
        <taxon>Actinomycetes</taxon>
        <taxon>Kitasatosporales</taxon>
        <taxon>Streptomycetaceae</taxon>
        <taxon>Streptomyces</taxon>
    </lineage>
</organism>
<proteinExistence type="predicted"/>
<comment type="caution">
    <text evidence="2">The sequence shown here is derived from an EMBL/GenBank/DDBJ whole genome shotgun (WGS) entry which is preliminary data.</text>
</comment>
<dbReference type="Proteomes" id="UP001520654">
    <property type="component" value="Unassembled WGS sequence"/>
</dbReference>
<keyword evidence="3" id="KW-1185">Reference proteome</keyword>
<name>A0ABS8EC66_9ACTN</name>
<sequence>MTGRLIRRLARLVPAPLALGLLLGCGAVDRSATAPTGQAPSVAGPSEPTATPTAVDLKAAALAKAAAAGETPTEAGVSELAREPDHASFLWESTKGHLCLAQTGLSGGFDARQCGDPATAKPEGDAAVAPVFGPGMAPKGWMFAFLTEHADRVASVRFRGEEVTWKFVRTLSPALTGRDLYYVQLPDAPKGDLDVTLHVGGQEKKERLHFT</sequence>
<evidence type="ECO:0000256" key="1">
    <source>
        <dbReference type="SAM" id="SignalP"/>
    </source>
</evidence>
<dbReference type="RefSeq" id="WP_229339123.1">
    <property type="nucleotide sequence ID" value="NZ_JAINUL010000001.1"/>
</dbReference>
<protein>
    <recommendedName>
        <fullName evidence="4">Lipoprotein</fullName>
    </recommendedName>
</protein>
<evidence type="ECO:0000313" key="2">
    <source>
        <dbReference type="EMBL" id="MCC0097829.1"/>
    </source>
</evidence>
<feature type="chain" id="PRO_5046426764" description="Lipoprotein" evidence="1">
    <location>
        <begin position="28"/>
        <end position="211"/>
    </location>
</feature>
<evidence type="ECO:0008006" key="4">
    <source>
        <dbReference type="Google" id="ProtNLM"/>
    </source>
</evidence>
<accession>A0ABS8EC66</accession>